<feature type="transmembrane region" description="Helical" evidence="1">
    <location>
        <begin position="45"/>
        <end position="75"/>
    </location>
</feature>
<evidence type="ECO:0000256" key="1">
    <source>
        <dbReference type="SAM" id="Phobius"/>
    </source>
</evidence>
<keyword evidence="1" id="KW-1133">Transmembrane helix</keyword>
<reference evidence="2 3" key="1">
    <citation type="journal article" date="2023" name="Int. J. Syst. Evol. Microbiol.">
        <title>The observation of taxonomic boundaries for the 16SrII and 16SrXXV phytoplasmas using genome-based delimitation.</title>
        <authorList>
            <person name="Rodrigues Jardim B."/>
            <person name="Tran-Nguyen L.T.T."/>
            <person name="Gambley C."/>
            <person name="Al-Sadi A.M."/>
            <person name="Al-Subhi A.M."/>
            <person name="Foissac X."/>
            <person name="Salar P."/>
            <person name="Cai H."/>
            <person name="Yang J.Y."/>
            <person name="Davis R."/>
            <person name="Jones L."/>
            <person name="Rodoni B."/>
            <person name="Constable F.E."/>
        </authorList>
    </citation>
    <scope>NUCLEOTIDE SEQUENCE [LARGE SCALE GENOMIC DNA]</scope>
    <source>
        <strain evidence="2">BAWM-322</strain>
    </source>
</reference>
<protein>
    <submittedName>
        <fullName evidence="2">Uncharacterized protein</fullName>
    </submittedName>
</protein>
<keyword evidence="1" id="KW-0812">Transmembrane</keyword>
<comment type="caution">
    <text evidence="2">The sequence shown here is derived from an EMBL/GenBank/DDBJ whole genome shotgun (WGS) entry which is preliminary data.</text>
</comment>
<dbReference type="RefSeq" id="WP_304512248.1">
    <property type="nucleotide sequence ID" value="NZ_JAOSIK010000003.1"/>
</dbReference>
<accession>A0ABU8ZTJ7</accession>
<keyword evidence="1" id="KW-0472">Membrane</keyword>
<keyword evidence="3" id="KW-1185">Reference proteome</keyword>
<organism evidence="2 3">
    <name type="scientific">Candidatus Phytoplasma fabacearum</name>
    <dbReference type="NCBI Taxonomy" id="2982628"/>
    <lineage>
        <taxon>Bacteria</taxon>
        <taxon>Bacillati</taxon>
        <taxon>Mycoplasmatota</taxon>
        <taxon>Mollicutes</taxon>
        <taxon>Acholeplasmatales</taxon>
        <taxon>Acholeplasmataceae</taxon>
        <taxon>Candidatus Phytoplasma</taxon>
        <taxon>16SrII (Peanut WB group)</taxon>
    </lineage>
</organism>
<dbReference type="Proteomes" id="UP001382955">
    <property type="component" value="Unassembled WGS sequence"/>
</dbReference>
<name>A0ABU8ZTJ7_9MOLU</name>
<proteinExistence type="predicted"/>
<dbReference type="EMBL" id="JAOSIK010000003">
    <property type="protein sequence ID" value="MEK0311769.1"/>
    <property type="molecule type" value="Genomic_DNA"/>
</dbReference>
<evidence type="ECO:0000313" key="3">
    <source>
        <dbReference type="Proteomes" id="UP001382955"/>
    </source>
</evidence>
<evidence type="ECO:0000313" key="2">
    <source>
        <dbReference type="EMBL" id="MEK0311769.1"/>
    </source>
</evidence>
<sequence>MFWFLNKNKKVNSSNCKKCFSNQPKVENIVNRKKNVSWKFPKNRIFVNIISILIVLIIFVTIVVIPVGYFIYLIFQR</sequence>
<gene>
    <name evidence="2" type="ORF">OC725_00575</name>
</gene>